<comment type="caution">
    <text evidence="8">The sequence shown here is derived from an EMBL/GenBank/DDBJ whole genome shotgun (WGS) entry which is preliminary data.</text>
</comment>
<evidence type="ECO:0000313" key="8">
    <source>
        <dbReference type="EMBL" id="KAK7462313.1"/>
    </source>
</evidence>
<evidence type="ECO:0000256" key="1">
    <source>
        <dbReference type="ARBA" id="ARBA00004609"/>
    </source>
</evidence>
<dbReference type="InterPro" id="IPR037950">
    <property type="entry name" value="PgdA-like"/>
</dbReference>
<evidence type="ECO:0000313" key="9">
    <source>
        <dbReference type="Proteomes" id="UP001498398"/>
    </source>
</evidence>
<dbReference type="PANTHER" id="PTHR47561">
    <property type="entry name" value="POLYSACCHARIDE DEACETYLASE FAMILY PROTEIN (AFU_ORTHOLOGUE AFUA_6G05030)"/>
    <property type="match status" value="1"/>
</dbReference>
<dbReference type="InterPro" id="IPR011330">
    <property type="entry name" value="Glyco_hydro/deAcase_b/a-brl"/>
</dbReference>
<evidence type="ECO:0000256" key="6">
    <source>
        <dbReference type="ARBA" id="ARBA00023316"/>
    </source>
</evidence>
<keyword evidence="2" id="KW-1003">Cell membrane</keyword>
<dbReference type="PROSITE" id="PS51677">
    <property type="entry name" value="NODB"/>
    <property type="match status" value="1"/>
</dbReference>
<dbReference type="SUPFAM" id="SSF88713">
    <property type="entry name" value="Glycoside hydrolase/deacetylase"/>
    <property type="match status" value="1"/>
</dbReference>
<keyword evidence="4" id="KW-0472">Membrane</keyword>
<dbReference type="Gene3D" id="3.20.20.370">
    <property type="entry name" value="Glycoside hydrolase/deacetylase"/>
    <property type="match status" value="1"/>
</dbReference>
<dbReference type="InterPro" id="IPR002509">
    <property type="entry name" value="NODB_dom"/>
</dbReference>
<evidence type="ECO:0000256" key="3">
    <source>
        <dbReference type="ARBA" id="ARBA00022622"/>
    </source>
</evidence>
<dbReference type="Proteomes" id="UP001498398">
    <property type="component" value="Unassembled WGS sequence"/>
</dbReference>
<reference evidence="8 9" key="1">
    <citation type="submission" date="2024-01" db="EMBL/GenBank/DDBJ databases">
        <title>A draft genome for the cacao thread blight pathogen Marasmiellus scandens.</title>
        <authorList>
            <person name="Baruah I.K."/>
            <person name="Leung J."/>
            <person name="Bukari Y."/>
            <person name="Amoako-Attah I."/>
            <person name="Meinhardt L.W."/>
            <person name="Bailey B.A."/>
            <person name="Cohen S.P."/>
        </authorList>
    </citation>
    <scope>NUCLEOTIDE SEQUENCE [LARGE SCALE GENOMIC DNA]</scope>
    <source>
        <strain evidence="8 9">GH-19</strain>
    </source>
</reference>
<evidence type="ECO:0000259" key="7">
    <source>
        <dbReference type="PROSITE" id="PS51677"/>
    </source>
</evidence>
<keyword evidence="3" id="KW-0336">GPI-anchor</keyword>
<sequence>MPKRVLVGYGVDVDAVSGWLNTKTGAPANLTDVSRGVFGATVGTDRILKLFDKYGIKATFFVPAHTIESFPVGVGKIRDKGHEIGLHGYTHEHVSALTPTQERDVLAKSIQVITDFTGKKPRGWTGPHWEASPQTIHLLEEFGLEYDHSHMHHDCQLYYLPYPPDQLIPTTCVKDPLNPDSSEEVPASTWMKPMSKLKASSIVEVPANWHLDDWPPLQLNLRSASTHGFVDPYVVERMWREQFDFHYREAGEEGSFVFVISIHPQVSGKPHVTLMHERLIEYINKHKGVEWCTLEDMAKEFKEGRMSGVSVDGGVDV</sequence>
<keyword evidence="6" id="KW-0961">Cell wall biogenesis/degradation</keyword>
<comment type="subcellular location">
    <subcellularLocation>
        <location evidence="1">Cell membrane</location>
        <topology evidence="1">Lipid-anchor</topology>
        <topology evidence="1">GPI-anchor</topology>
    </subcellularLocation>
</comment>
<evidence type="ECO:0000256" key="2">
    <source>
        <dbReference type="ARBA" id="ARBA00022475"/>
    </source>
</evidence>
<dbReference type="Pfam" id="PF01522">
    <property type="entry name" value="Polysacc_deac_1"/>
    <property type="match status" value="1"/>
</dbReference>
<dbReference type="PANTHER" id="PTHR47561:SF1">
    <property type="entry name" value="POLYSACCHARIDE DEACETYLASE FAMILY PROTEIN (AFU_ORTHOLOGUE AFUA_6G05030)"/>
    <property type="match status" value="1"/>
</dbReference>
<evidence type="ECO:0000256" key="4">
    <source>
        <dbReference type="ARBA" id="ARBA00023136"/>
    </source>
</evidence>
<protein>
    <recommendedName>
        <fullName evidence="7">NodB homology domain-containing protein</fullName>
    </recommendedName>
</protein>
<keyword evidence="9" id="KW-1185">Reference proteome</keyword>
<accession>A0ABR1JLH5</accession>
<dbReference type="EMBL" id="JBANRG010000011">
    <property type="protein sequence ID" value="KAK7462313.1"/>
    <property type="molecule type" value="Genomic_DNA"/>
</dbReference>
<evidence type="ECO:0000256" key="5">
    <source>
        <dbReference type="ARBA" id="ARBA00023288"/>
    </source>
</evidence>
<gene>
    <name evidence="8" type="ORF">VKT23_007914</name>
</gene>
<proteinExistence type="predicted"/>
<name>A0ABR1JLH5_9AGAR</name>
<keyword evidence="3" id="KW-0325">Glycoprotein</keyword>
<feature type="domain" description="NodB homology" evidence="7">
    <location>
        <begin position="30"/>
        <end position="259"/>
    </location>
</feature>
<keyword evidence="5" id="KW-0449">Lipoprotein</keyword>
<organism evidence="8 9">
    <name type="scientific">Marasmiellus scandens</name>
    <dbReference type="NCBI Taxonomy" id="2682957"/>
    <lineage>
        <taxon>Eukaryota</taxon>
        <taxon>Fungi</taxon>
        <taxon>Dikarya</taxon>
        <taxon>Basidiomycota</taxon>
        <taxon>Agaricomycotina</taxon>
        <taxon>Agaricomycetes</taxon>
        <taxon>Agaricomycetidae</taxon>
        <taxon>Agaricales</taxon>
        <taxon>Marasmiineae</taxon>
        <taxon>Omphalotaceae</taxon>
        <taxon>Marasmiellus</taxon>
    </lineage>
</organism>
<dbReference type="CDD" id="cd10938">
    <property type="entry name" value="CE4_HpPgdA_like"/>
    <property type="match status" value="1"/>
</dbReference>